<dbReference type="RefSeq" id="WP_290264136.1">
    <property type="nucleotide sequence ID" value="NZ_JAUFQG010000006.1"/>
</dbReference>
<comment type="caution">
    <text evidence="2">The sequence shown here is derived from an EMBL/GenBank/DDBJ whole genome shotgun (WGS) entry which is preliminary data.</text>
</comment>
<organism evidence="2 3">
    <name type="scientific">Simiduia curdlanivorans</name>
    <dbReference type="NCBI Taxonomy" id="1492769"/>
    <lineage>
        <taxon>Bacteria</taxon>
        <taxon>Pseudomonadati</taxon>
        <taxon>Pseudomonadota</taxon>
        <taxon>Gammaproteobacteria</taxon>
        <taxon>Cellvibrionales</taxon>
        <taxon>Cellvibrionaceae</taxon>
        <taxon>Simiduia</taxon>
    </lineage>
</organism>
<keyword evidence="1" id="KW-1133">Transmembrane helix</keyword>
<dbReference type="SUPFAM" id="SSF54523">
    <property type="entry name" value="Pili subunits"/>
    <property type="match status" value="1"/>
</dbReference>
<name>A0ABV8V266_9GAMM</name>
<protein>
    <submittedName>
        <fullName evidence="2">Type II secretion system protein</fullName>
    </submittedName>
</protein>
<gene>
    <name evidence="2" type="ORF">ACFOX3_06580</name>
</gene>
<evidence type="ECO:0000313" key="2">
    <source>
        <dbReference type="EMBL" id="MFC4361956.1"/>
    </source>
</evidence>
<dbReference type="Gene3D" id="3.30.700.10">
    <property type="entry name" value="Glycoprotein, Type 4 Pilin"/>
    <property type="match status" value="1"/>
</dbReference>
<reference evidence="3" key="1">
    <citation type="journal article" date="2019" name="Int. J. Syst. Evol. Microbiol.">
        <title>The Global Catalogue of Microorganisms (GCM) 10K type strain sequencing project: providing services to taxonomists for standard genome sequencing and annotation.</title>
        <authorList>
            <consortium name="The Broad Institute Genomics Platform"/>
            <consortium name="The Broad Institute Genome Sequencing Center for Infectious Disease"/>
            <person name="Wu L."/>
            <person name="Ma J."/>
        </authorList>
    </citation>
    <scope>NUCLEOTIDE SEQUENCE [LARGE SCALE GENOMIC DNA]</scope>
    <source>
        <strain evidence="3">CECT 8570</strain>
    </source>
</reference>
<keyword evidence="3" id="KW-1185">Reference proteome</keyword>
<evidence type="ECO:0000256" key="1">
    <source>
        <dbReference type="SAM" id="Phobius"/>
    </source>
</evidence>
<dbReference type="Proteomes" id="UP001595840">
    <property type="component" value="Unassembled WGS sequence"/>
</dbReference>
<accession>A0ABV8V266</accession>
<proteinExistence type="predicted"/>
<dbReference type="InterPro" id="IPR045584">
    <property type="entry name" value="Pilin-like"/>
</dbReference>
<feature type="transmembrane region" description="Helical" evidence="1">
    <location>
        <begin position="12"/>
        <end position="32"/>
    </location>
</feature>
<sequence>MSVNLSGRFGLFEMILVVTIVGVLAAAGVKYYGQIMDDSRRVALLTQARAFTAVVAQVHWSWLVKGVNVVQASDQADGAVVIDTMPLFVNKFGWPTHSQKSLHGRPLSALGCKQVWDLIMQNAGDIRIKDSAGLRPDGTLSVSVVDGSVCRFEMLSPSNLLHYFDYSVINGSVDVVTGQKLE</sequence>
<keyword evidence="1" id="KW-0812">Transmembrane</keyword>
<evidence type="ECO:0000313" key="3">
    <source>
        <dbReference type="Proteomes" id="UP001595840"/>
    </source>
</evidence>
<keyword evidence="1" id="KW-0472">Membrane</keyword>
<dbReference type="EMBL" id="JBHSCX010000004">
    <property type="protein sequence ID" value="MFC4361956.1"/>
    <property type="molecule type" value="Genomic_DNA"/>
</dbReference>